<evidence type="ECO:0008006" key="6">
    <source>
        <dbReference type="Google" id="ProtNLM"/>
    </source>
</evidence>
<feature type="non-terminal residue" evidence="4">
    <location>
        <position position="1"/>
    </location>
</feature>
<dbReference type="InterPro" id="IPR036770">
    <property type="entry name" value="Ankyrin_rpt-contain_sf"/>
</dbReference>
<evidence type="ECO:0000313" key="4">
    <source>
        <dbReference type="EMBL" id="CAL4099308.1"/>
    </source>
</evidence>
<keyword evidence="5" id="KW-1185">Reference proteome</keyword>
<evidence type="ECO:0000256" key="3">
    <source>
        <dbReference type="PROSITE-ProRule" id="PRU00023"/>
    </source>
</evidence>
<keyword evidence="2 3" id="KW-0040">ANK repeat</keyword>
<protein>
    <recommendedName>
        <fullName evidence="6">Ankyrin</fullName>
    </recommendedName>
</protein>
<keyword evidence="1" id="KW-0677">Repeat</keyword>
<organism evidence="4 5">
    <name type="scientific">Meganyctiphanes norvegica</name>
    <name type="common">Northern krill</name>
    <name type="synonym">Thysanopoda norvegica</name>
    <dbReference type="NCBI Taxonomy" id="48144"/>
    <lineage>
        <taxon>Eukaryota</taxon>
        <taxon>Metazoa</taxon>
        <taxon>Ecdysozoa</taxon>
        <taxon>Arthropoda</taxon>
        <taxon>Crustacea</taxon>
        <taxon>Multicrustacea</taxon>
        <taxon>Malacostraca</taxon>
        <taxon>Eumalacostraca</taxon>
        <taxon>Eucarida</taxon>
        <taxon>Euphausiacea</taxon>
        <taxon>Euphausiidae</taxon>
        <taxon>Meganyctiphanes</taxon>
    </lineage>
</organism>
<sequence>SGSTHDIDKWTSVMTCVVDDNSNMAEFILKRKEDPNVGCGVHATPPLVEGAWRGYLEICHVLLQYDANPDATDSRGFHAIYAAAQQGYQEVIQLIINHGGDPHQTRVGTCITPAQHARNNGHINLAIWLETKRK</sequence>
<feature type="non-terminal residue" evidence="4">
    <location>
        <position position="134"/>
    </location>
</feature>
<dbReference type="Pfam" id="PF12796">
    <property type="entry name" value="Ank_2"/>
    <property type="match status" value="1"/>
</dbReference>
<dbReference type="SMART" id="SM00248">
    <property type="entry name" value="ANK"/>
    <property type="match status" value="3"/>
</dbReference>
<accession>A0AAV2QV35</accession>
<dbReference type="PANTHER" id="PTHR24198:SF165">
    <property type="entry name" value="ANKYRIN REPEAT-CONTAINING PROTEIN-RELATED"/>
    <property type="match status" value="1"/>
</dbReference>
<dbReference type="InterPro" id="IPR002110">
    <property type="entry name" value="Ankyrin_rpt"/>
</dbReference>
<reference evidence="4 5" key="1">
    <citation type="submission" date="2024-05" db="EMBL/GenBank/DDBJ databases">
        <authorList>
            <person name="Wallberg A."/>
        </authorList>
    </citation>
    <scope>NUCLEOTIDE SEQUENCE [LARGE SCALE GENOMIC DNA]</scope>
</reference>
<proteinExistence type="predicted"/>
<dbReference type="PANTHER" id="PTHR24198">
    <property type="entry name" value="ANKYRIN REPEAT AND PROTEIN KINASE DOMAIN-CONTAINING PROTEIN"/>
    <property type="match status" value="1"/>
</dbReference>
<dbReference type="PROSITE" id="PS50088">
    <property type="entry name" value="ANK_REPEAT"/>
    <property type="match status" value="1"/>
</dbReference>
<comment type="caution">
    <text evidence="4">The sequence shown here is derived from an EMBL/GenBank/DDBJ whole genome shotgun (WGS) entry which is preliminary data.</text>
</comment>
<dbReference type="Gene3D" id="1.25.40.20">
    <property type="entry name" value="Ankyrin repeat-containing domain"/>
    <property type="match status" value="1"/>
</dbReference>
<evidence type="ECO:0000256" key="2">
    <source>
        <dbReference type="ARBA" id="ARBA00023043"/>
    </source>
</evidence>
<dbReference type="EMBL" id="CAXKWB010010815">
    <property type="protein sequence ID" value="CAL4099308.1"/>
    <property type="molecule type" value="Genomic_DNA"/>
</dbReference>
<dbReference type="SUPFAM" id="SSF48403">
    <property type="entry name" value="Ankyrin repeat"/>
    <property type="match status" value="1"/>
</dbReference>
<dbReference type="AlphaFoldDB" id="A0AAV2QV35"/>
<gene>
    <name evidence="4" type="ORF">MNOR_LOCUS16454</name>
</gene>
<evidence type="ECO:0000256" key="1">
    <source>
        <dbReference type="ARBA" id="ARBA00022737"/>
    </source>
</evidence>
<name>A0AAV2QV35_MEGNR</name>
<evidence type="ECO:0000313" key="5">
    <source>
        <dbReference type="Proteomes" id="UP001497623"/>
    </source>
</evidence>
<dbReference type="Proteomes" id="UP001497623">
    <property type="component" value="Unassembled WGS sequence"/>
</dbReference>
<feature type="repeat" description="ANK" evidence="3">
    <location>
        <begin position="75"/>
        <end position="107"/>
    </location>
</feature>